<keyword evidence="1" id="KW-0812">Transmembrane</keyword>
<gene>
    <name evidence="2" type="ORF">D3Y57_11960</name>
</gene>
<keyword evidence="3" id="KW-1185">Reference proteome</keyword>
<proteinExistence type="predicted"/>
<keyword evidence="1" id="KW-0472">Membrane</keyword>
<feature type="transmembrane region" description="Helical" evidence="1">
    <location>
        <begin position="70"/>
        <end position="88"/>
    </location>
</feature>
<protein>
    <submittedName>
        <fullName evidence="2">Uncharacterized protein</fullName>
    </submittedName>
</protein>
<dbReference type="AlphaFoldDB" id="A0A494TGJ2"/>
<keyword evidence="1" id="KW-1133">Transmembrane helix</keyword>
<name>A0A494TGJ2_SPHPE</name>
<evidence type="ECO:0000313" key="2">
    <source>
        <dbReference type="EMBL" id="AYJ86554.1"/>
    </source>
</evidence>
<reference evidence="2 3" key="1">
    <citation type="submission" date="2018-09" db="EMBL/GenBank/DDBJ databases">
        <title>Sphingomonas peninsula sp. nov., isolated from fildes peninsula, Antarctic soil.</title>
        <authorList>
            <person name="Yingchao G."/>
        </authorList>
    </citation>
    <scope>NUCLEOTIDE SEQUENCE [LARGE SCALE GENOMIC DNA]</scope>
    <source>
        <strain evidence="2 3">YZ-8</strain>
    </source>
</reference>
<accession>A0A494TGJ2</accession>
<sequence length="106" mass="12051">MFRWRELKACCSVPWPKPFLHQQLGKCVAFPARLRYPVAMDINKPSNVTSIKQAERRRAKAHRQGLIRRFLPYLVILTVTGIGGVLSLRSMPVGISMPTANTDHRP</sequence>
<dbReference type="KEGG" id="spha:D3Y57_11960"/>
<dbReference type="Proteomes" id="UP000276254">
    <property type="component" value="Chromosome"/>
</dbReference>
<evidence type="ECO:0000256" key="1">
    <source>
        <dbReference type="SAM" id="Phobius"/>
    </source>
</evidence>
<organism evidence="2 3">
    <name type="scientific">Sphingomonas paeninsulae</name>
    <dbReference type="NCBI Taxonomy" id="2319844"/>
    <lineage>
        <taxon>Bacteria</taxon>
        <taxon>Pseudomonadati</taxon>
        <taxon>Pseudomonadota</taxon>
        <taxon>Alphaproteobacteria</taxon>
        <taxon>Sphingomonadales</taxon>
        <taxon>Sphingomonadaceae</taxon>
        <taxon>Sphingomonas</taxon>
    </lineage>
</organism>
<evidence type="ECO:0000313" key="3">
    <source>
        <dbReference type="Proteomes" id="UP000276254"/>
    </source>
</evidence>
<dbReference type="EMBL" id="CP032829">
    <property type="protein sequence ID" value="AYJ86554.1"/>
    <property type="molecule type" value="Genomic_DNA"/>
</dbReference>